<dbReference type="Gramene" id="ORUFI02G20680.1">
    <property type="protein sequence ID" value="ORUFI02G20680.1"/>
    <property type="gene ID" value="ORUFI02G20680"/>
</dbReference>
<dbReference type="HOGENOM" id="CLU_006348_1_1_1"/>
<evidence type="ECO:0000256" key="4">
    <source>
        <dbReference type="ARBA" id="ARBA00022786"/>
    </source>
</evidence>
<dbReference type="Proteomes" id="UP000008022">
    <property type="component" value="Unassembled WGS sequence"/>
</dbReference>
<dbReference type="InterPro" id="IPR013083">
    <property type="entry name" value="Znf_RING/FYVE/PHD"/>
</dbReference>
<dbReference type="EC" id="2.3.2.27" evidence="5"/>
<dbReference type="GO" id="GO:0016567">
    <property type="term" value="P:protein ubiquitination"/>
    <property type="evidence" value="ECO:0007669"/>
    <property type="project" value="UniProtKB-UniRule"/>
</dbReference>
<dbReference type="OMA" id="KDDLCIT"/>
<reference evidence="8" key="1">
    <citation type="submission" date="2013-06" db="EMBL/GenBank/DDBJ databases">
        <authorList>
            <person name="Zhao Q."/>
        </authorList>
    </citation>
    <scope>NUCLEOTIDE SEQUENCE</scope>
    <source>
        <strain evidence="8">cv. W1943</strain>
    </source>
</reference>
<proteinExistence type="predicted"/>
<keyword evidence="8" id="KW-1185">Reference proteome</keyword>
<dbReference type="Gene3D" id="3.30.40.10">
    <property type="entry name" value="Zinc/RING finger domain, C3HC4 (zinc finger)"/>
    <property type="match status" value="1"/>
</dbReference>
<reference evidence="7" key="2">
    <citation type="submission" date="2015-06" db="UniProtKB">
        <authorList>
            <consortium name="EnsemblPlants"/>
        </authorList>
    </citation>
    <scope>IDENTIFICATION</scope>
</reference>
<evidence type="ECO:0000256" key="2">
    <source>
        <dbReference type="ARBA" id="ARBA00004906"/>
    </source>
</evidence>
<comment type="pathway">
    <text evidence="2 5">Protein modification; protein ubiquitination.</text>
</comment>
<dbReference type="EnsemblPlants" id="ORUFI02G20680.1">
    <property type="protein sequence ID" value="ORUFI02G20680.1"/>
    <property type="gene ID" value="ORUFI02G20680"/>
</dbReference>
<organism evidence="7 8">
    <name type="scientific">Oryza rufipogon</name>
    <name type="common">Brownbeard rice</name>
    <name type="synonym">Asian wild rice</name>
    <dbReference type="NCBI Taxonomy" id="4529"/>
    <lineage>
        <taxon>Eukaryota</taxon>
        <taxon>Viridiplantae</taxon>
        <taxon>Streptophyta</taxon>
        <taxon>Embryophyta</taxon>
        <taxon>Tracheophyta</taxon>
        <taxon>Spermatophyta</taxon>
        <taxon>Magnoliopsida</taxon>
        <taxon>Liliopsida</taxon>
        <taxon>Poales</taxon>
        <taxon>Poaceae</taxon>
        <taxon>BOP clade</taxon>
        <taxon>Oryzoideae</taxon>
        <taxon>Oryzeae</taxon>
        <taxon>Oryzinae</taxon>
        <taxon>Oryza</taxon>
    </lineage>
</organism>
<dbReference type="InterPro" id="IPR011989">
    <property type="entry name" value="ARM-like"/>
</dbReference>
<dbReference type="PROSITE" id="PS51698">
    <property type="entry name" value="U_BOX"/>
    <property type="match status" value="1"/>
</dbReference>
<evidence type="ECO:0000259" key="6">
    <source>
        <dbReference type="PROSITE" id="PS51698"/>
    </source>
</evidence>
<evidence type="ECO:0000313" key="7">
    <source>
        <dbReference type="EnsemblPlants" id="ORUFI02G20680.1"/>
    </source>
</evidence>
<evidence type="ECO:0000256" key="1">
    <source>
        <dbReference type="ARBA" id="ARBA00000900"/>
    </source>
</evidence>
<accession>A0A0E0NG39</accession>
<dbReference type="UniPathway" id="UPA00143"/>
<dbReference type="Pfam" id="PF25598">
    <property type="entry name" value="ARM_PUB"/>
    <property type="match status" value="1"/>
</dbReference>
<evidence type="ECO:0000256" key="3">
    <source>
        <dbReference type="ARBA" id="ARBA00022679"/>
    </source>
</evidence>
<keyword evidence="4 5" id="KW-0833">Ubl conjugation pathway</keyword>
<keyword evidence="3 5" id="KW-0808">Transferase</keyword>
<dbReference type="CDD" id="cd16664">
    <property type="entry name" value="RING-Ubox_PUB"/>
    <property type="match status" value="1"/>
</dbReference>
<dbReference type="InterPro" id="IPR045185">
    <property type="entry name" value="PUB22/23/24-like"/>
</dbReference>
<feature type="domain" description="U-box" evidence="6">
    <location>
        <begin position="74"/>
        <end position="148"/>
    </location>
</feature>
<dbReference type="PANTHER" id="PTHR22849:SF162">
    <property type="entry name" value="U-BOX DOMAIN-CONTAINING PROTEIN"/>
    <property type="match status" value="1"/>
</dbReference>
<comment type="function">
    <text evidence="5">Functions as an E3 ubiquitin ligase.</text>
</comment>
<dbReference type="SMART" id="SM00504">
    <property type="entry name" value="Ubox"/>
    <property type="match status" value="1"/>
</dbReference>
<dbReference type="SUPFAM" id="SSF57850">
    <property type="entry name" value="RING/U-box"/>
    <property type="match status" value="1"/>
</dbReference>
<sequence length="528" mass="54622">MDPSSSSSSSSPFSTPFHSISSTSTLRPQLAIAIVATPSVCGRNEIEQQPSMVRKEMGGGGGRLAAEYQGLEVKVPTFFRCPISLDVMRSPVSLCTGVTYDRASIQRWIDSGNTTCPATMLPLPSTDLVPNLTLRRLIALWASTAAPSSPAAPSAVGPTPAAAAAELLRRVAAPGVDPCPALRKLAAFLSDDDVDEFDKNALARAGGAAETVASVLRRRGKGDDDDGGVEAVEAAVRVLAVLATSDCIEEENRRRAAVRVLAVLATSDCIEEENRRRVVAALAAGGAAPSVAASLARVMRSGSGLEARVDAARLVESLLRDGARGATAPGVRAAVAESEELVAELIRLVGPTDEKGSLDAQAVDAGLSCLAAIVAATRRARAEMVRLGAVPAAVRVLATDHHGGSHAQALRVLEAAVGCAEGRAAVCEVAEAAIPAVVSRMMRCGGMGGAEAAVSVLWAVCHRYRDRRAVEAAAASEGGLTKLLLLMQSGGCSPAARQMASELLKMFKVNAKSCLAGYDSKTTHIMPF</sequence>
<dbReference type="FunFam" id="3.30.40.10:FF:000442">
    <property type="entry name" value="RING-type E3 ubiquitin transferase"/>
    <property type="match status" value="1"/>
</dbReference>
<protein>
    <recommendedName>
        <fullName evidence="5 6">U-box domain-containing protein</fullName>
        <ecNumber evidence="5">2.3.2.27</ecNumber>
    </recommendedName>
    <alternativeName>
        <fullName evidence="5">RING-type E3 ubiquitin transferase PUB</fullName>
    </alternativeName>
</protein>
<dbReference type="STRING" id="4529.A0A0E0NG39"/>
<dbReference type="InterPro" id="IPR003613">
    <property type="entry name" value="Ubox_domain"/>
</dbReference>
<evidence type="ECO:0000256" key="5">
    <source>
        <dbReference type="RuleBase" id="RU369093"/>
    </source>
</evidence>
<dbReference type="AlphaFoldDB" id="A0A0E0NG39"/>
<dbReference type="GO" id="GO:0061630">
    <property type="term" value="F:ubiquitin protein ligase activity"/>
    <property type="evidence" value="ECO:0007669"/>
    <property type="project" value="UniProtKB-UniRule"/>
</dbReference>
<dbReference type="PANTHER" id="PTHR22849">
    <property type="entry name" value="WDSAM1 PROTEIN"/>
    <property type="match status" value="1"/>
</dbReference>
<name>A0A0E0NG39_ORYRU</name>
<dbReference type="InterPro" id="IPR058678">
    <property type="entry name" value="ARM_PUB"/>
</dbReference>
<dbReference type="eggNOG" id="ENOG502QTKN">
    <property type="taxonomic scope" value="Eukaryota"/>
</dbReference>
<dbReference type="Pfam" id="PF04564">
    <property type="entry name" value="U-box"/>
    <property type="match status" value="1"/>
</dbReference>
<dbReference type="SUPFAM" id="SSF48371">
    <property type="entry name" value="ARM repeat"/>
    <property type="match status" value="1"/>
</dbReference>
<dbReference type="InterPro" id="IPR045210">
    <property type="entry name" value="RING-Ubox_PUB"/>
</dbReference>
<comment type="catalytic activity">
    <reaction evidence="1 5">
        <text>S-ubiquitinyl-[E2 ubiquitin-conjugating enzyme]-L-cysteine + [acceptor protein]-L-lysine = [E2 ubiquitin-conjugating enzyme]-L-cysteine + N(6)-ubiquitinyl-[acceptor protein]-L-lysine.</text>
        <dbReference type="EC" id="2.3.2.27"/>
    </reaction>
</comment>
<dbReference type="InterPro" id="IPR016024">
    <property type="entry name" value="ARM-type_fold"/>
</dbReference>
<evidence type="ECO:0000313" key="8">
    <source>
        <dbReference type="Proteomes" id="UP000008022"/>
    </source>
</evidence>
<dbReference type="Gene3D" id="1.25.10.10">
    <property type="entry name" value="Leucine-rich Repeat Variant"/>
    <property type="match status" value="1"/>
</dbReference>